<dbReference type="EMBL" id="JAULSN010000002">
    <property type="protein sequence ID" value="KAK3379416.1"/>
    <property type="molecule type" value="Genomic_DNA"/>
</dbReference>
<evidence type="ECO:0000313" key="2">
    <source>
        <dbReference type="EMBL" id="KAK3379416.1"/>
    </source>
</evidence>
<protein>
    <submittedName>
        <fullName evidence="2">Uncharacterized protein</fullName>
    </submittedName>
</protein>
<evidence type="ECO:0000313" key="3">
    <source>
        <dbReference type="Proteomes" id="UP001287356"/>
    </source>
</evidence>
<feature type="region of interest" description="Disordered" evidence="1">
    <location>
        <begin position="1"/>
        <end position="26"/>
    </location>
</feature>
<feature type="compositionally biased region" description="Low complexity" evidence="1">
    <location>
        <begin position="289"/>
        <end position="301"/>
    </location>
</feature>
<dbReference type="Proteomes" id="UP001287356">
    <property type="component" value="Unassembled WGS sequence"/>
</dbReference>
<reference evidence="2" key="2">
    <citation type="submission" date="2023-06" db="EMBL/GenBank/DDBJ databases">
        <authorList>
            <consortium name="Lawrence Berkeley National Laboratory"/>
            <person name="Haridas S."/>
            <person name="Hensen N."/>
            <person name="Bonometti L."/>
            <person name="Westerberg I."/>
            <person name="Brannstrom I.O."/>
            <person name="Guillou S."/>
            <person name="Cros-Aarteil S."/>
            <person name="Calhoun S."/>
            <person name="Kuo A."/>
            <person name="Mondo S."/>
            <person name="Pangilinan J."/>
            <person name="Riley R."/>
            <person name="Labutti K."/>
            <person name="Andreopoulos B."/>
            <person name="Lipzen A."/>
            <person name="Chen C."/>
            <person name="Yanf M."/>
            <person name="Daum C."/>
            <person name="Ng V."/>
            <person name="Clum A."/>
            <person name="Steindorff A."/>
            <person name="Ohm R."/>
            <person name="Martin F."/>
            <person name="Silar P."/>
            <person name="Natvig D."/>
            <person name="Lalanne C."/>
            <person name="Gautier V."/>
            <person name="Ament-Velasquez S.L."/>
            <person name="Kruys A."/>
            <person name="Hutchinson M.I."/>
            <person name="Powell A.J."/>
            <person name="Barry K."/>
            <person name="Miller A.N."/>
            <person name="Grigoriev I.V."/>
            <person name="Debuchy R."/>
            <person name="Gladieux P."/>
            <person name="Thoren M.H."/>
            <person name="Johannesson H."/>
        </authorList>
    </citation>
    <scope>NUCLEOTIDE SEQUENCE</scope>
    <source>
        <strain evidence="2">CBS 958.72</strain>
    </source>
</reference>
<reference evidence="2" key="1">
    <citation type="journal article" date="2023" name="Mol. Phylogenet. Evol.">
        <title>Genome-scale phylogeny and comparative genomics of the fungal order Sordariales.</title>
        <authorList>
            <person name="Hensen N."/>
            <person name="Bonometti L."/>
            <person name="Westerberg I."/>
            <person name="Brannstrom I.O."/>
            <person name="Guillou S."/>
            <person name="Cros-Aarteil S."/>
            <person name="Calhoun S."/>
            <person name="Haridas S."/>
            <person name="Kuo A."/>
            <person name="Mondo S."/>
            <person name="Pangilinan J."/>
            <person name="Riley R."/>
            <person name="LaButti K."/>
            <person name="Andreopoulos B."/>
            <person name="Lipzen A."/>
            <person name="Chen C."/>
            <person name="Yan M."/>
            <person name="Daum C."/>
            <person name="Ng V."/>
            <person name="Clum A."/>
            <person name="Steindorff A."/>
            <person name="Ohm R.A."/>
            <person name="Martin F."/>
            <person name="Silar P."/>
            <person name="Natvig D.O."/>
            <person name="Lalanne C."/>
            <person name="Gautier V."/>
            <person name="Ament-Velasquez S.L."/>
            <person name="Kruys A."/>
            <person name="Hutchinson M.I."/>
            <person name="Powell A.J."/>
            <person name="Barry K."/>
            <person name="Miller A.N."/>
            <person name="Grigoriev I.V."/>
            <person name="Debuchy R."/>
            <person name="Gladieux P."/>
            <person name="Hiltunen Thoren M."/>
            <person name="Johannesson H."/>
        </authorList>
    </citation>
    <scope>NUCLEOTIDE SEQUENCE</scope>
    <source>
        <strain evidence="2">CBS 958.72</strain>
    </source>
</reference>
<sequence>MAAASPDSPLPVVDKGKDTDTDTDMDYEPVDYRDLKAWIAEQEALPQPAPLTEIQKKAIAELRASLGGRPEPELGDIDWVSLLYRYRDAYRAGGAVVLFADELAAQKKWVCRCTFRGTAASELQRFPGPDGGLLADVGGGGTLVAPSFARKKDAKRYAAKCCVEWLMAENRMPSDGLSVVFPKTKTPAVSSLLPPPPPQLDPVSEGGVLVTKDGDAVSAPAAITTATKKQKNKSAASPAAVAGNNGSNALPPDSPSPPPPLTSLDDGNTNDTIAAPPLPPPERPPKKPAPTNTTKSTAPKTIDVHDPSAPTEARVAEMCRRLGIGAPRYVVEENATFFSARPDFAAADAIALPDGLGVVRKIYSRRAARAAAAADVLAYLLRVERERDAEAEALIAELSAAVGVD</sequence>
<feature type="compositionally biased region" description="Pro residues" evidence="1">
    <location>
        <begin position="252"/>
        <end position="261"/>
    </location>
</feature>
<comment type="caution">
    <text evidence="2">The sequence shown here is derived from an EMBL/GenBank/DDBJ whole genome shotgun (WGS) entry which is preliminary data.</text>
</comment>
<keyword evidence="3" id="KW-1185">Reference proteome</keyword>
<gene>
    <name evidence="2" type="ORF">B0T24DRAFT_589986</name>
</gene>
<proteinExistence type="predicted"/>
<feature type="region of interest" description="Disordered" evidence="1">
    <location>
        <begin position="225"/>
        <end position="311"/>
    </location>
</feature>
<feature type="region of interest" description="Disordered" evidence="1">
    <location>
        <begin position="189"/>
        <end position="208"/>
    </location>
</feature>
<accession>A0AAE0KMK9</accession>
<organism evidence="2 3">
    <name type="scientific">Lasiosphaeria ovina</name>
    <dbReference type="NCBI Taxonomy" id="92902"/>
    <lineage>
        <taxon>Eukaryota</taxon>
        <taxon>Fungi</taxon>
        <taxon>Dikarya</taxon>
        <taxon>Ascomycota</taxon>
        <taxon>Pezizomycotina</taxon>
        <taxon>Sordariomycetes</taxon>
        <taxon>Sordariomycetidae</taxon>
        <taxon>Sordariales</taxon>
        <taxon>Lasiosphaeriaceae</taxon>
        <taxon>Lasiosphaeria</taxon>
    </lineage>
</organism>
<name>A0AAE0KMK9_9PEZI</name>
<dbReference type="AlphaFoldDB" id="A0AAE0KMK9"/>
<evidence type="ECO:0000256" key="1">
    <source>
        <dbReference type="SAM" id="MobiDB-lite"/>
    </source>
</evidence>